<dbReference type="SMART" id="SM00060">
    <property type="entry name" value="FN3"/>
    <property type="match status" value="1"/>
</dbReference>
<keyword evidence="13" id="KW-1185">Reference proteome</keyword>
<keyword evidence="10" id="KW-0732">Signal</keyword>
<dbReference type="GO" id="GO:0016020">
    <property type="term" value="C:membrane"/>
    <property type="evidence" value="ECO:0007669"/>
    <property type="project" value="TreeGrafter"/>
</dbReference>
<evidence type="ECO:0000256" key="5">
    <source>
        <dbReference type="ARBA" id="ARBA00022801"/>
    </source>
</evidence>
<dbReference type="PROSITE" id="PS00137">
    <property type="entry name" value="SUBTILASE_HIS"/>
    <property type="match status" value="1"/>
</dbReference>
<dbReference type="InterPro" id="IPR036852">
    <property type="entry name" value="Peptidase_S8/S53_dom_sf"/>
</dbReference>
<dbReference type="GO" id="GO:0004252">
    <property type="term" value="F:serine-type endopeptidase activity"/>
    <property type="evidence" value="ECO:0007669"/>
    <property type="project" value="UniProtKB-UniRule"/>
</dbReference>
<evidence type="ECO:0000256" key="7">
    <source>
        <dbReference type="ARBA" id="ARBA00023069"/>
    </source>
</evidence>
<feature type="active site" description="Charge relay system" evidence="9">
    <location>
        <position position="448"/>
    </location>
</feature>
<dbReference type="SUPFAM" id="SSF52743">
    <property type="entry name" value="Subtilisin-like"/>
    <property type="match status" value="1"/>
</dbReference>
<dbReference type="Pfam" id="PF16361">
    <property type="entry name" value="Peptidase_S8_N"/>
    <property type="match status" value="1"/>
</dbReference>
<evidence type="ECO:0000313" key="13">
    <source>
        <dbReference type="Proteomes" id="UP000184164"/>
    </source>
</evidence>
<dbReference type="STRING" id="1484053.SAMN05444274_101178"/>
<dbReference type="PANTHER" id="PTHR42884">
    <property type="entry name" value="PROPROTEIN CONVERTASE SUBTILISIN/KEXIN-RELATED"/>
    <property type="match status" value="1"/>
</dbReference>
<keyword evidence="5 9" id="KW-0378">Hydrolase</keyword>
<feature type="active site" description="Charge relay system" evidence="9">
    <location>
        <position position="211"/>
    </location>
</feature>
<dbReference type="NCBIfam" id="TIGR04183">
    <property type="entry name" value="Por_Secre_tail"/>
    <property type="match status" value="1"/>
</dbReference>
<dbReference type="Gene3D" id="3.40.50.200">
    <property type="entry name" value="Peptidase S8/S53 domain"/>
    <property type="match status" value="1"/>
</dbReference>
<sequence length="2562" mass="280770">MNVKFLPLKIVLMVLLSFAFGSNVAGQSVSYSNGMQKGVVRIKIKPELSGTLKEQNATKSAYVVTGFSSFDKLNKEVKATQLKRVFKYSPKHEDKLIKHGLNLWYEIKVSGDTDIKSVVSQYKKLEVIELAEPIYEKSLINPGTPVRVNSIGTKSVNADETLPPFNDPYLPRQWHYNNTGQSGFMPGADINLFKAWEIETGSNNVVVSIHDMGVQCDHEDLASNMWTNQAELNGKDGVDDDGNGYVDDIYGFNFADNVGGIIPGDHGTHVAGTVAAVNNNGIGVSGVAGGDGTTPGVKVMSCQILGGVSQGNTPDSYVYAANNGAVISQNSWGYQVEGAYEQSVLDAIDYFIAEAGNYEGSPMKGGVVIFAAGNSYVDGDWYPGCYENVLAVASLDAKNEKAGYSNYGTWIDISAPGGELEDNTEEYYSNGVLSTLKDDGYGYMDGTSMACPHVSGVAALVVSQFGSAEFTPVALKTHLLTGINDIYKLAGNAAYAGQLGKGSTNAYLALGKDEGVAPDAIANLTVKGISQDFVTLEWVIPADEDDEKPVNFQILYSKQNITAATQEYAKKDIISVEGKVGDTITYDVQNLDALTEYYFAVRSIDRWSNVSEFSNIVTAKTNDGPDAWIDYSAFAYELEYIGENQETFEPVYDTVYHLPFDIDAQTTTAAENSFFLHNSGAGILKWDAEQRHVSTIDAWGATYLRYPKLVGTLTEKKAEVKEVLLPKTSIQVLAQESTEESMLYFDDYSSFYYVGETDLSYSNSEATRFQVTSTEGFNLTNVQTLLNYTSSKKSPVILEVYAGQTLEKAKLKYQQELTDVVPGWNSVQLTEQLFLDEGTYFWLVLHVPAGPLYPLGTGVETNKSYSENCYISFNFGKSWTLFEDLYGNNLLTWAIVPSSFYKNMGEYFTVAPLSGSIDTNDSTKIDIDIDASKLINGTYNANVVVNTNESGEPMLRAPLKFNVTGQKPIINSKQVVDLGSTVVGTESVHTVSLSNTGYGNFSYPDISFSNSEFSLASSFLNTINPQSEYSFQIKYKPEKAGNSNAKVTLSNYLGDKYSFLVSAVAAEPPVAKLIPDSKYFDDVTIGDTVSGEFFLKNEGKYPLTYYFPTFTNSDDIKVGEDVHMFGYSAKNNQGGVLSTPEYKWYEISGSGTSITDYSRENRYWFYPVELGFGFPFFGETETQVYVTNYGLLSFDTNSSFNFSAVRFKDSDNPDRMISAYGQQIDLGKGGAVYYQDLGDMFVVQYEKVILDTYDWNTDQFSTNELTFEIVLHNDGNISIYYKDTDGLDPELLASSFVGIEDQNQNDGLLITEYNNHNLNLTNNTAIEITNPGLGLVFELSNPNGTIGINDSVLIEYKAKTDILNMGLHTEKVPVITNDPFNNPGIYSLNINVTKGGDADLSVLDSSIDFGDVFQSDEVSYNLWVINAGKASDTLISVTTIENNFSVDGNTTAILSPNRKQLLKVSPKTSELGEYKDTIVVVSKTKTLKVALHANIVEAPEIHLNLASITDTLQAGELKTYPLTVSNNGGNNLYVAPENTDWIRIAEHKADKEAAAVEIPEFTYNWSTSNQEKGPQYSWEEIKNSGTKVELSLFPGDGMPFFSDAVELPFSFNFYGKTYNSIHIGYNGVITLNNPDGNSYPMGATGTFPNSDEPNNIIAPMWAFSSEYSFADEYGIFYKIDEDHITVEWVNFIDGFGMGEAISYQAIIYASGNIKYQYNYGNSTSVLIPSMGAVGIENEDGTVGTTISYREGGLIFDKTAILLTPIQRYTVAPESSMAFDLTVNTSSLYSGTYTNSLSLLNNAPGAEQLSIPVSITVEGSAKLEYEGYYDFGTLMVKKNPDAAAWEPPYTAYRKKFEIKNSGVDSVEVSGFDVSKAQNVTIEAYVLGTDFFGNPSWQWNDVQNLPGFNWSTGTANRIFIEPKSSMQLRATITPESSFSIEDTLLIETNYLDGTPLQIAFGGKTELPPVFNSSEKEIHVYTNTEDDIKEYSFSIDNKNGASLLDSRLELSIKRASGAATAATKSASVNSVTLNKIAANPNLAKTQTATATTAQENEEYNRVLQHEETTVSEGAMGFGGNSPFATGTRFQAPADGFNLTHVQTWYAPGDWMSSDIVVEIYAGDSLIHNATVIYSEKVNHTVTESDQQGELLTFNLKENQLIYPNEYFFIVFKYPTGAAFPQGVASVKENVPHRFMYGDGSVWEDFSESGYESHGWLVHAVEAEAKSSLWVELTSGSSNSIEAGEASNVELKFTAAYAPDFENYAELHVRTNDPKNADAVIPVFLHKNRGPQFSLGNETTVTVNENEQLQLDIIASDPEEDDFSLTFADAASFVTSEQKQDALGLTVTPDFESAGNYQFSITGTDEHGNSSDFTLNVNVVNVNRVPETTKQDTIVLHENGHNAFLSLNELFADPDEDVLNLISYNVENSSVAKAYATNNDFVIVSGVPGITAVTFSVEDGNGATASNKVVVKVLKGVGTGINDKGTAEIKIYPTITATKVNVVLPNIAQNKLNISVLSMSGLVVKEFVAENNSINTIDVSDLPSAMYLIQVSDDEKSIYMQKIIKR</sequence>
<evidence type="ECO:0000256" key="2">
    <source>
        <dbReference type="ARBA" id="ARBA00004496"/>
    </source>
</evidence>
<dbReference type="GO" id="GO:0016485">
    <property type="term" value="P:protein processing"/>
    <property type="evidence" value="ECO:0007669"/>
    <property type="project" value="TreeGrafter"/>
</dbReference>
<accession>A0A1M4SX41</accession>
<keyword evidence="7" id="KW-0969">Cilium</keyword>
<dbReference type="InterPro" id="IPR053879">
    <property type="entry name" value="HYDIN_VesB_CFA65-like_Ig"/>
</dbReference>
<dbReference type="Pfam" id="PF22544">
    <property type="entry name" value="HYDIN_VesB_CFA65-like_Ig"/>
    <property type="match status" value="1"/>
</dbReference>
<dbReference type="PROSITE" id="PS50853">
    <property type="entry name" value="FN3"/>
    <property type="match status" value="1"/>
</dbReference>
<dbReference type="OrthoDB" id="1489355at2"/>
<dbReference type="PRINTS" id="PR00723">
    <property type="entry name" value="SUBTILISIN"/>
</dbReference>
<evidence type="ECO:0000256" key="8">
    <source>
        <dbReference type="ARBA" id="ARBA00023273"/>
    </source>
</evidence>
<dbReference type="PROSITE" id="PS00138">
    <property type="entry name" value="SUBTILASE_SER"/>
    <property type="match status" value="1"/>
</dbReference>
<keyword evidence="3" id="KW-0963">Cytoplasm</keyword>
<protein>
    <submittedName>
        <fullName evidence="12">Por secretion system C-terminal sorting domain-containing protein</fullName>
    </submittedName>
</protein>
<proteinExistence type="inferred from homology"/>
<dbReference type="InterPro" id="IPR022398">
    <property type="entry name" value="Peptidase_S8_His-AS"/>
</dbReference>
<feature type="active site" description="Charge relay system" evidence="9">
    <location>
        <position position="266"/>
    </location>
</feature>
<dbReference type="InterPro" id="IPR000209">
    <property type="entry name" value="Peptidase_S8/S53_dom"/>
</dbReference>
<feature type="chain" id="PRO_5012657401" evidence="10">
    <location>
        <begin position="26"/>
        <end position="2562"/>
    </location>
</feature>
<evidence type="ECO:0000256" key="6">
    <source>
        <dbReference type="ARBA" id="ARBA00022825"/>
    </source>
</evidence>
<dbReference type="InterPro" id="IPR003961">
    <property type="entry name" value="FN3_dom"/>
</dbReference>
<keyword evidence="8" id="KW-0966">Cell projection</keyword>
<dbReference type="EMBL" id="FQUM01000001">
    <property type="protein sequence ID" value="SHE36774.1"/>
    <property type="molecule type" value="Genomic_DNA"/>
</dbReference>
<organism evidence="12 13">
    <name type="scientific">Mariniphaga anaerophila</name>
    <dbReference type="NCBI Taxonomy" id="1484053"/>
    <lineage>
        <taxon>Bacteria</taxon>
        <taxon>Pseudomonadati</taxon>
        <taxon>Bacteroidota</taxon>
        <taxon>Bacteroidia</taxon>
        <taxon>Marinilabiliales</taxon>
        <taxon>Prolixibacteraceae</taxon>
        <taxon>Mariniphaga</taxon>
    </lineage>
</organism>
<dbReference type="Gene3D" id="2.60.40.10">
    <property type="entry name" value="Immunoglobulins"/>
    <property type="match status" value="4"/>
</dbReference>
<feature type="domain" description="Fibronectin type-III" evidence="11">
    <location>
        <begin position="520"/>
        <end position="624"/>
    </location>
</feature>
<gene>
    <name evidence="12" type="ORF">SAMN05444274_101178</name>
</gene>
<comment type="subcellular location">
    <subcellularLocation>
        <location evidence="1">Cell projection</location>
        <location evidence="1">Cilium</location>
    </subcellularLocation>
    <subcellularLocation>
        <location evidence="2">Cytoplasm</location>
    </subcellularLocation>
</comment>
<dbReference type="Pfam" id="PF18962">
    <property type="entry name" value="Por_Secre_tail"/>
    <property type="match status" value="1"/>
</dbReference>
<dbReference type="InterPro" id="IPR013783">
    <property type="entry name" value="Ig-like_fold"/>
</dbReference>
<dbReference type="SUPFAM" id="SSF49265">
    <property type="entry name" value="Fibronectin type III"/>
    <property type="match status" value="1"/>
</dbReference>
<evidence type="ECO:0000256" key="1">
    <source>
        <dbReference type="ARBA" id="ARBA00004138"/>
    </source>
</evidence>
<keyword evidence="6 9" id="KW-0720">Serine protease</keyword>
<reference evidence="12 13" key="1">
    <citation type="submission" date="2016-11" db="EMBL/GenBank/DDBJ databases">
        <authorList>
            <person name="Jaros S."/>
            <person name="Januszkiewicz K."/>
            <person name="Wedrychowicz H."/>
        </authorList>
    </citation>
    <scope>NUCLEOTIDE SEQUENCE [LARGE SCALE GENOMIC DNA]</scope>
    <source>
        <strain evidence="12 13">DSM 26910</strain>
    </source>
</reference>
<dbReference type="PANTHER" id="PTHR42884:SF14">
    <property type="entry name" value="NEUROENDOCRINE CONVERTASE 1"/>
    <property type="match status" value="1"/>
</dbReference>
<dbReference type="PROSITE" id="PS51892">
    <property type="entry name" value="SUBTILASE"/>
    <property type="match status" value="1"/>
</dbReference>
<dbReference type="Proteomes" id="UP000184164">
    <property type="component" value="Unassembled WGS sequence"/>
</dbReference>
<evidence type="ECO:0000259" key="11">
    <source>
        <dbReference type="PROSITE" id="PS50853"/>
    </source>
</evidence>
<dbReference type="InterPro" id="IPR036116">
    <property type="entry name" value="FN3_sf"/>
</dbReference>
<feature type="signal peptide" evidence="10">
    <location>
        <begin position="1"/>
        <end position="25"/>
    </location>
</feature>
<dbReference type="Pfam" id="PF00082">
    <property type="entry name" value="Peptidase_S8"/>
    <property type="match status" value="1"/>
</dbReference>
<evidence type="ECO:0000256" key="4">
    <source>
        <dbReference type="ARBA" id="ARBA00022670"/>
    </source>
</evidence>
<dbReference type="NCBIfam" id="NF012200">
    <property type="entry name" value="choice_anch_D"/>
    <property type="match status" value="2"/>
</dbReference>
<evidence type="ECO:0000256" key="3">
    <source>
        <dbReference type="ARBA" id="ARBA00022490"/>
    </source>
</evidence>
<dbReference type="Pfam" id="PF17963">
    <property type="entry name" value="Big_9"/>
    <property type="match status" value="1"/>
</dbReference>
<dbReference type="InterPro" id="IPR023828">
    <property type="entry name" value="Peptidase_S8_Ser-AS"/>
</dbReference>
<comment type="similarity">
    <text evidence="9">Belongs to the peptidase S8 family.</text>
</comment>
<dbReference type="InterPro" id="IPR026444">
    <property type="entry name" value="Secre_tail"/>
</dbReference>
<evidence type="ECO:0000256" key="10">
    <source>
        <dbReference type="SAM" id="SignalP"/>
    </source>
</evidence>
<dbReference type="InterPro" id="IPR032304">
    <property type="entry name" value="Peptidase_S8_N"/>
</dbReference>
<dbReference type="CDD" id="cd00063">
    <property type="entry name" value="FN3"/>
    <property type="match status" value="1"/>
</dbReference>
<dbReference type="InterPro" id="IPR015500">
    <property type="entry name" value="Peptidase_S8_subtilisin-rel"/>
</dbReference>
<evidence type="ECO:0000256" key="9">
    <source>
        <dbReference type="PROSITE-ProRule" id="PRU01240"/>
    </source>
</evidence>
<dbReference type="GO" id="GO:0005737">
    <property type="term" value="C:cytoplasm"/>
    <property type="evidence" value="ECO:0007669"/>
    <property type="project" value="UniProtKB-SubCell"/>
</dbReference>
<evidence type="ECO:0000313" key="12">
    <source>
        <dbReference type="EMBL" id="SHE36774.1"/>
    </source>
</evidence>
<keyword evidence="4 9" id="KW-0645">Protease</keyword>
<name>A0A1M4SX41_9BACT</name>